<gene>
    <name evidence="2" type="ORF">DKX38_030093</name>
</gene>
<feature type="region of interest" description="Disordered" evidence="1">
    <location>
        <begin position="142"/>
        <end position="186"/>
    </location>
</feature>
<feature type="compositionally biased region" description="Basic and acidic residues" evidence="1">
    <location>
        <begin position="146"/>
        <end position="162"/>
    </location>
</feature>
<feature type="region of interest" description="Disordered" evidence="1">
    <location>
        <begin position="50"/>
        <end position="98"/>
    </location>
</feature>
<dbReference type="Proteomes" id="UP000326939">
    <property type="component" value="Mitochondrion MT"/>
</dbReference>
<evidence type="ECO:0000313" key="2">
    <source>
        <dbReference type="EMBL" id="KAB5511298.1"/>
    </source>
</evidence>
<keyword evidence="2" id="KW-0496">Mitochondrion</keyword>
<dbReference type="EMBL" id="VDCV01000020">
    <property type="protein sequence ID" value="KAB5511298.1"/>
    <property type="molecule type" value="Genomic_DNA"/>
</dbReference>
<keyword evidence="3" id="KW-1185">Reference proteome</keyword>
<evidence type="ECO:0000313" key="3">
    <source>
        <dbReference type="Proteomes" id="UP000326939"/>
    </source>
</evidence>
<organism evidence="2 3">
    <name type="scientific">Salix brachista</name>
    <dbReference type="NCBI Taxonomy" id="2182728"/>
    <lineage>
        <taxon>Eukaryota</taxon>
        <taxon>Viridiplantae</taxon>
        <taxon>Streptophyta</taxon>
        <taxon>Embryophyta</taxon>
        <taxon>Tracheophyta</taxon>
        <taxon>Spermatophyta</taxon>
        <taxon>Magnoliopsida</taxon>
        <taxon>eudicotyledons</taxon>
        <taxon>Gunneridae</taxon>
        <taxon>Pentapetalae</taxon>
        <taxon>rosids</taxon>
        <taxon>fabids</taxon>
        <taxon>Malpighiales</taxon>
        <taxon>Salicaceae</taxon>
        <taxon>Saliceae</taxon>
        <taxon>Salix</taxon>
    </lineage>
</organism>
<sequence>MEGCKNPLLGKVNPKIFLLENRVFRASGREITLEANNRFKPIGSVQTELNQKSLTQQAPMTVASSSKDGSQDFSPTRGSKADRAGKKPHSLKRSEEHTYQSVEAAAGVLSFVTYAALSFSTDLRKAVLSILYNLEEGGACMPSTRRPCDPKRSGKSEGKETVFTEEGAPGQGESVGPDPSLAGSLHRPLESHHISQAQEKLKSAFFLGSHLPKVNFFNRFLSPTGLNLSYLYSRLAFVQGRHMLEGRIAVNDSSHTPTTTASEPFTATSLLSKPAMNIEPDWVGIDRTLDSRSRARGPLGAIARSSNWQTAPRLSLTEHRAPTGSRNQLVTRFKARGRAAVARRNEWEEREPGRWKSQGRPVDAKESVKEKIEARSVEGTAGTELADASTSLLLLREKKFTTRTSTRHCSVKLSPIAENSPLLPPVGVWAVSQCDHPKRPATDHRLGKLLPHQLANQTRAPPRADSSFCSSAYGTKLIRNCLSFQGLYPCASYSLRVRSKKYSHPYPLTLTSIPRASYPFSFDHGGGGASQNRKTHIGFRDNQARTDDFHHVKVGEDPDSVFFKIEKSEPSQDDTDQPLLLAPKILPFPKELELHLFSISIHSRVLMCFHAPEKWTNSFS</sequence>
<reference evidence="3" key="1">
    <citation type="journal article" date="2019" name="Gigascience">
        <title>De novo genome assembly of the endangered Acer yangbiense, a plant species with extremely small populations endemic to Yunnan Province, China.</title>
        <authorList>
            <person name="Yang J."/>
            <person name="Wariss H.M."/>
            <person name="Tao L."/>
            <person name="Zhang R."/>
            <person name="Yun Q."/>
            <person name="Hollingsworth P."/>
            <person name="Dao Z."/>
            <person name="Luo G."/>
            <person name="Guo H."/>
            <person name="Ma Y."/>
            <person name="Sun W."/>
        </authorList>
    </citation>
    <scope>NUCLEOTIDE SEQUENCE [LARGE SCALE GENOMIC DNA]</scope>
    <source>
        <strain evidence="3">cv. br00</strain>
    </source>
</reference>
<proteinExistence type="predicted"/>
<dbReference type="AlphaFoldDB" id="A0A5N5IVD9"/>
<evidence type="ECO:0000256" key="1">
    <source>
        <dbReference type="SAM" id="MobiDB-lite"/>
    </source>
</evidence>
<geneLocation type="mitochondrion" evidence="2"/>
<accession>A0A5N5IVD9</accession>
<feature type="compositionally biased region" description="Polar residues" evidence="1">
    <location>
        <begin position="50"/>
        <end position="77"/>
    </location>
</feature>
<comment type="caution">
    <text evidence="2">The sequence shown here is derived from an EMBL/GenBank/DDBJ whole genome shotgun (WGS) entry which is preliminary data.</text>
</comment>
<name>A0A5N5IVD9_9ROSI</name>
<protein>
    <submittedName>
        <fullName evidence="2">Uncharacterized protein</fullName>
    </submittedName>
</protein>